<evidence type="ECO:0000256" key="4">
    <source>
        <dbReference type="ARBA" id="ARBA00004752"/>
    </source>
</evidence>
<evidence type="ECO:0000256" key="13">
    <source>
        <dbReference type="ARBA" id="ARBA00022960"/>
    </source>
</evidence>
<dbReference type="PANTHER" id="PTHR23132">
    <property type="entry name" value="D-ALANINE--D-ALANINE LIGASE"/>
    <property type="match status" value="1"/>
</dbReference>
<evidence type="ECO:0000256" key="21">
    <source>
        <dbReference type="PROSITE-ProRule" id="PRU00409"/>
    </source>
</evidence>
<feature type="active site" evidence="19">
    <location>
        <position position="31"/>
    </location>
</feature>
<dbReference type="InterPro" id="IPR005905">
    <property type="entry name" value="D_ala_D_ala"/>
</dbReference>
<dbReference type="NCBIfam" id="TIGR01205">
    <property type="entry name" value="D_ala_D_alaTIGR"/>
    <property type="match status" value="1"/>
</dbReference>
<dbReference type="HAMAP" id="MF_00047">
    <property type="entry name" value="Dala_Dala_lig"/>
    <property type="match status" value="1"/>
</dbReference>
<dbReference type="InterPro" id="IPR011095">
    <property type="entry name" value="Dala_Dala_lig_C"/>
</dbReference>
<keyword evidence="10 21" id="KW-0547">Nucleotide-binding</keyword>
<dbReference type="PANTHER" id="PTHR23132:SF23">
    <property type="entry name" value="D-ALANINE--D-ALANINE LIGASE B"/>
    <property type="match status" value="1"/>
</dbReference>
<dbReference type="FunFam" id="3.40.50.20:FF:000013">
    <property type="entry name" value="D-alanine--D-alanine ligase"/>
    <property type="match status" value="1"/>
</dbReference>
<feature type="binding site" evidence="20">
    <location>
        <position position="281"/>
    </location>
    <ligand>
        <name>Mg(2+)</name>
        <dbReference type="ChEBI" id="CHEBI:18420"/>
        <label>2</label>
    </ligand>
</feature>
<gene>
    <name evidence="18" type="primary">ddl</name>
    <name evidence="23" type="ORF">BFW38_03225</name>
</gene>
<evidence type="ECO:0000256" key="11">
    <source>
        <dbReference type="ARBA" id="ARBA00022840"/>
    </source>
</evidence>
<feature type="active site" evidence="19">
    <location>
        <position position="159"/>
    </location>
</feature>
<evidence type="ECO:0000256" key="18">
    <source>
        <dbReference type="HAMAP-Rule" id="MF_00047"/>
    </source>
</evidence>
<accession>A0A1E2V6T8</accession>
<comment type="catalytic activity">
    <reaction evidence="17 18">
        <text>2 D-alanine + ATP = D-alanyl-D-alanine + ADP + phosphate + H(+)</text>
        <dbReference type="Rhea" id="RHEA:11224"/>
        <dbReference type="ChEBI" id="CHEBI:15378"/>
        <dbReference type="ChEBI" id="CHEBI:30616"/>
        <dbReference type="ChEBI" id="CHEBI:43474"/>
        <dbReference type="ChEBI" id="CHEBI:57416"/>
        <dbReference type="ChEBI" id="CHEBI:57822"/>
        <dbReference type="ChEBI" id="CHEBI:456216"/>
        <dbReference type="EC" id="6.3.2.4"/>
    </reaction>
</comment>
<keyword evidence="9 20" id="KW-0479">Metal-binding</keyword>
<dbReference type="GO" id="GO:0008716">
    <property type="term" value="F:D-alanine-D-alanine ligase activity"/>
    <property type="evidence" value="ECO:0007669"/>
    <property type="project" value="UniProtKB-UniRule"/>
</dbReference>
<evidence type="ECO:0000256" key="12">
    <source>
        <dbReference type="ARBA" id="ARBA00022842"/>
    </source>
</evidence>
<evidence type="ECO:0000256" key="9">
    <source>
        <dbReference type="ARBA" id="ARBA00022723"/>
    </source>
</evidence>
<feature type="binding site" evidence="20">
    <location>
        <position position="279"/>
    </location>
    <ligand>
        <name>Mg(2+)</name>
        <dbReference type="ChEBI" id="CHEBI:18420"/>
        <label>2</label>
    </ligand>
</feature>
<comment type="function">
    <text evidence="2 18">Cell wall formation.</text>
</comment>
<dbReference type="NCBIfam" id="NF002378">
    <property type="entry name" value="PRK01372.1"/>
    <property type="match status" value="1"/>
</dbReference>
<keyword evidence="12 20" id="KW-0460">Magnesium</keyword>
<sequence length="326" mass="34756">MTTSDVTHQSLFDRARALGRVAVLMGGCSAEREVSLKSGAAVLAALREAGTDAFGLDLGADALAQLQVEPFDRAFIALHGRGGEDGTIQGLLEWMQVPYTGSGVMSSALGMDKLRCKQIWQSLGLPTPNFMLLKAPFDAQSVVDQLGLPLMVKPVHEGSSVGMSKVTSVEALAEAYERACAFDGLIMAEQWVTGHEFTVSLLGEQVLPVIGLETPHHFYDYDAKYITDDTRYLLPCGLSDEAETDIGTLSVAAFNAIGCSGWGRVDLMQDQAGRFWLLEVNTSPGMTDHSLVPQAAAHAGISLAELVVSIAEKAQCHLSLSGVKEA</sequence>
<protein>
    <recommendedName>
        <fullName evidence="6 18">D-alanine--D-alanine ligase</fullName>
        <ecNumber evidence="6 18">6.3.2.4</ecNumber>
    </recommendedName>
    <alternativeName>
        <fullName evidence="18">D-Ala-D-Ala ligase</fullName>
    </alternativeName>
    <alternativeName>
        <fullName evidence="18">D-alanylalanine synthetase</fullName>
    </alternativeName>
</protein>
<dbReference type="InterPro" id="IPR016185">
    <property type="entry name" value="PreATP-grasp_dom_sf"/>
</dbReference>
<dbReference type="InterPro" id="IPR013815">
    <property type="entry name" value="ATP_grasp_subdomain_1"/>
</dbReference>
<evidence type="ECO:0000313" key="24">
    <source>
        <dbReference type="Proteomes" id="UP000094291"/>
    </source>
</evidence>
<dbReference type="Pfam" id="PF01820">
    <property type="entry name" value="Dala_Dala_lig_N"/>
    <property type="match status" value="1"/>
</dbReference>
<evidence type="ECO:0000256" key="6">
    <source>
        <dbReference type="ARBA" id="ARBA00012216"/>
    </source>
</evidence>
<keyword evidence="13 18" id="KW-0133">Cell shape</keyword>
<dbReference type="Proteomes" id="UP000094291">
    <property type="component" value="Unassembled WGS sequence"/>
</dbReference>
<reference evidence="23 24" key="1">
    <citation type="submission" date="2016-08" db="EMBL/GenBank/DDBJ databases">
        <authorList>
            <person name="Seilhamer J.J."/>
        </authorList>
    </citation>
    <scope>NUCLEOTIDE SEQUENCE [LARGE SCALE GENOMIC DNA]</scope>
    <source>
        <strain evidence="23 24">PH27A</strain>
    </source>
</reference>
<dbReference type="PROSITE" id="PS50975">
    <property type="entry name" value="ATP_GRASP"/>
    <property type="match status" value="1"/>
</dbReference>
<dbReference type="GO" id="GO:0009252">
    <property type="term" value="P:peptidoglycan biosynthetic process"/>
    <property type="evidence" value="ECO:0007669"/>
    <property type="project" value="UniProtKB-UniRule"/>
</dbReference>
<comment type="caution">
    <text evidence="23">The sequence shown here is derived from an EMBL/GenBank/DDBJ whole genome shotgun (WGS) entry which is preliminary data.</text>
</comment>
<dbReference type="Gene3D" id="3.40.50.20">
    <property type="match status" value="1"/>
</dbReference>
<proteinExistence type="inferred from homology"/>
<dbReference type="EC" id="6.3.2.4" evidence="6 18"/>
<dbReference type="UniPathway" id="UPA00219"/>
<dbReference type="InterPro" id="IPR000291">
    <property type="entry name" value="D-Ala_lig_Van_CS"/>
</dbReference>
<dbReference type="RefSeq" id="WP_068997096.1">
    <property type="nucleotide sequence ID" value="NZ_MDTQ01000001.1"/>
</dbReference>
<dbReference type="OrthoDB" id="9813261at2"/>
<evidence type="ECO:0000256" key="1">
    <source>
        <dbReference type="ARBA" id="ARBA00001936"/>
    </source>
</evidence>
<keyword evidence="14 18" id="KW-0573">Peptidoglycan synthesis</keyword>
<dbReference type="SUPFAM" id="SSF52440">
    <property type="entry name" value="PreATP-grasp domain"/>
    <property type="match status" value="1"/>
</dbReference>
<dbReference type="Gene3D" id="3.30.1490.20">
    <property type="entry name" value="ATP-grasp fold, A domain"/>
    <property type="match status" value="1"/>
</dbReference>
<comment type="pathway">
    <text evidence="4 18">Cell wall biogenesis; peptidoglycan biosynthesis.</text>
</comment>
<name>A0A1E2V6T8_9GAMM</name>
<evidence type="ECO:0000256" key="2">
    <source>
        <dbReference type="ARBA" id="ARBA00003921"/>
    </source>
</evidence>
<evidence type="ECO:0000256" key="19">
    <source>
        <dbReference type="PIRSR" id="PIRSR039102-1"/>
    </source>
</evidence>
<dbReference type="PIRSF" id="PIRSF039102">
    <property type="entry name" value="Ddl/VanB"/>
    <property type="match status" value="1"/>
</dbReference>
<evidence type="ECO:0000259" key="22">
    <source>
        <dbReference type="PROSITE" id="PS50975"/>
    </source>
</evidence>
<evidence type="ECO:0000256" key="15">
    <source>
        <dbReference type="ARBA" id="ARBA00023211"/>
    </source>
</evidence>
<dbReference type="GO" id="GO:0046872">
    <property type="term" value="F:metal ion binding"/>
    <property type="evidence" value="ECO:0007669"/>
    <property type="project" value="UniProtKB-KW"/>
</dbReference>
<dbReference type="PROSITE" id="PS00843">
    <property type="entry name" value="DALA_DALA_LIGASE_1"/>
    <property type="match status" value="1"/>
</dbReference>
<evidence type="ECO:0000256" key="10">
    <source>
        <dbReference type="ARBA" id="ARBA00022741"/>
    </source>
</evidence>
<comment type="subcellular location">
    <subcellularLocation>
        <location evidence="3 18">Cytoplasm</location>
    </subcellularLocation>
</comment>
<comment type="cofactor">
    <cofactor evidence="20">
        <name>Mg(2+)</name>
        <dbReference type="ChEBI" id="CHEBI:18420"/>
    </cofactor>
    <cofactor evidence="20">
        <name>Mn(2+)</name>
        <dbReference type="ChEBI" id="CHEBI:29035"/>
    </cofactor>
    <text evidence="20">Binds 2 magnesium or manganese ions per subunit.</text>
</comment>
<evidence type="ECO:0000256" key="16">
    <source>
        <dbReference type="ARBA" id="ARBA00023316"/>
    </source>
</evidence>
<evidence type="ECO:0000256" key="17">
    <source>
        <dbReference type="ARBA" id="ARBA00047614"/>
    </source>
</evidence>
<evidence type="ECO:0000256" key="3">
    <source>
        <dbReference type="ARBA" id="ARBA00004496"/>
    </source>
</evidence>
<evidence type="ECO:0000256" key="7">
    <source>
        <dbReference type="ARBA" id="ARBA00022490"/>
    </source>
</evidence>
<organism evidence="23 24">
    <name type="scientific">Terasakiispira papahanaumokuakeensis</name>
    <dbReference type="NCBI Taxonomy" id="197479"/>
    <lineage>
        <taxon>Bacteria</taxon>
        <taxon>Pseudomonadati</taxon>
        <taxon>Pseudomonadota</taxon>
        <taxon>Gammaproteobacteria</taxon>
        <taxon>Oceanospirillales</taxon>
        <taxon>Terasakiispira</taxon>
    </lineage>
</organism>
<evidence type="ECO:0000256" key="5">
    <source>
        <dbReference type="ARBA" id="ARBA00010871"/>
    </source>
</evidence>
<keyword evidence="15 20" id="KW-0464">Manganese</keyword>
<dbReference type="GO" id="GO:0008360">
    <property type="term" value="P:regulation of cell shape"/>
    <property type="evidence" value="ECO:0007669"/>
    <property type="project" value="UniProtKB-KW"/>
</dbReference>
<feature type="binding site" evidence="20">
    <location>
        <position position="279"/>
    </location>
    <ligand>
        <name>Mg(2+)</name>
        <dbReference type="ChEBI" id="CHEBI:18420"/>
        <label>1</label>
    </ligand>
</feature>
<dbReference type="Pfam" id="PF07478">
    <property type="entry name" value="Dala_Dala_lig_C"/>
    <property type="match status" value="1"/>
</dbReference>
<feature type="binding site" evidence="20">
    <location>
        <position position="266"/>
    </location>
    <ligand>
        <name>Mg(2+)</name>
        <dbReference type="ChEBI" id="CHEBI:18420"/>
        <label>1</label>
    </ligand>
</feature>
<dbReference type="InterPro" id="IPR011761">
    <property type="entry name" value="ATP-grasp"/>
</dbReference>
<keyword evidence="16 18" id="KW-0961">Cell wall biogenesis/degradation</keyword>
<dbReference type="GO" id="GO:0071555">
    <property type="term" value="P:cell wall organization"/>
    <property type="evidence" value="ECO:0007669"/>
    <property type="project" value="UniProtKB-KW"/>
</dbReference>
<evidence type="ECO:0000256" key="8">
    <source>
        <dbReference type="ARBA" id="ARBA00022598"/>
    </source>
</evidence>
<dbReference type="Gene3D" id="3.30.470.20">
    <property type="entry name" value="ATP-grasp fold, B domain"/>
    <property type="match status" value="1"/>
</dbReference>
<feature type="active site" evidence="19">
    <location>
        <position position="290"/>
    </location>
</feature>
<dbReference type="STRING" id="197479.BFW38_03225"/>
<dbReference type="EMBL" id="MDTQ01000001">
    <property type="protein sequence ID" value="ODC02701.1"/>
    <property type="molecule type" value="Genomic_DNA"/>
</dbReference>
<feature type="domain" description="ATP-grasp" evidence="22">
    <location>
        <begin position="117"/>
        <end position="312"/>
    </location>
</feature>
<dbReference type="GO" id="GO:0005829">
    <property type="term" value="C:cytosol"/>
    <property type="evidence" value="ECO:0007669"/>
    <property type="project" value="TreeGrafter"/>
</dbReference>
<dbReference type="InterPro" id="IPR011127">
    <property type="entry name" value="Dala_Dala_lig_N"/>
</dbReference>
<dbReference type="FunFam" id="3.30.470.20:FF:000008">
    <property type="entry name" value="D-alanine--D-alanine ligase"/>
    <property type="match status" value="1"/>
</dbReference>
<keyword evidence="7 18" id="KW-0963">Cytoplasm</keyword>
<evidence type="ECO:0000313" key="23">
    <source>
        <dbReference type="EMBL" id="ODC02701.1"/>
    </source>
</evidence>
<keyword evidence="11 21" id="KW-0067">ATP-binding</keyword>
<keyword evidence="24" id="KW-1185">Reference proteome</keyword>
<evidence type="ECO:0000256" key="20">
    <source>
        <dbReference type="PIRSR" id="PIRSR039102-3"/>
    </source>
</evidence>
<dbReference type="SUPFAM" id="SSF56059">
    <property type="entry name" value="Glutathione synthetase ATP-binding domain-like"/>
    <property type="match status" value="1"/>
</dbReference>
<dbReference type="GO" id="GO:0005524">
    <property type="term" value="F:ATP binding"/>
    <property type="evidence" value="ECO:0007669"/>
    <property type="project" value="UniProtKB-UniRule"/>
</dbReference>
<comment type="similarity">
    <text evidence="5 18">Belongs to the D-alanine--D-alanine ligase family.</text>
</comment>
<dbReference type="AlphaFoldDB" id="A0A1E2V6T8"/>
<evidence type="ECO:0000256" key="14">
    <source>
        <dbReference type="ARBA" id="ARBA00022984"/>
    </source>
</evidence>
<comment type="cofactor">
    <cofactor evidence="1">
        <name>Mn(2+)</name>
        <dbReference type="ChEBI" id="CHEBI:29035"/>
    </cofactor>
</comment>
<keyword evidence="8 18" id="KW-0436">Ligase</keyword>
<dbReference type="PROSITE" id="PS00844">
    <property type="entry name" value="DALA_DALA_LIGASE_2"/>
    <property type="match status" value="1"/>
</dbReference>